<dbReference type="GO" id="GO:0008270">
    <property type="term" value="F:zinc ion binding"/>
    <property type="evidence" value="ECO:0007669"/>
    <property type="project" value="UniProtKB-KW"/>
</dbReference>
<dbReference type="Pfam" id="PF10545">
    <property type="entry name" value="MADF_DNA_bdg"/>
    <property type="match status" value="1"/>
</dbReference>
<name>A0A8D8CEV5_CULPI</name>
<evidence type="ECO:0000259" key="8">
    <source>
        <dbReference type="PROSITE" id="PS51029"/>
    </source>
</evidence>
<feature type="compositionally biased region" description="Basic and acidic residues" evidence="6">
    <location>
        <begin position="257"/>
        <end position="278"/>
    </location>
</feature>
<dbReference type="AlphaFoldDB" id="A0A8D8CEV5"/>
<dbReference type="EMBL" id="HBUE01123672">
    <property type="protein sequence ID" value="CAG6493509.1"/>
    <property type="molecule type" value="Transcribed_RNA"/>
</dbReference>
<feature type="compositionally biased region" description="Acidic residues" evidence="6">
    <location>
        <begin position="279"/>
        <end position="302"/>
    </location>
</feature>
<reference evidence="9" key="1">
    <citation type="submission" date="2021-05" db="EMBL/GenBank/DDBJ databases">
        <authorList>
            <person name="Alioto T."/>
            <person name="Alioto T."/>
            <person name="Gomez Garrido J."/>
        </authorList>
    </citation>
    <scope>NUCLEOTIDE SEQUENCE</scope>
</reference>
<dbReference type="GO" id="GO:0000981">
    <property type="term" value="F:DNA-binding transcription factor activity, RNA polymerase II-specific"/>
    <property type="evidence" value="ECO:0007669"/>
    <property type="project" value="TreeGrafter"/>
</dbReference>
<feature type="compositionally biased region" description="Basic and acidic residues" evidence="6">
    <location>
        <begin position="454"/>
        <end position="464"/>
    </location>
</feature>
<dbReference type="PANTHER" id="PTHR24409:SF295">
    <property type="entry name" value="AZ2-RELATED"/>
    <property type="match status" value="1"/>
</dbReference>
<proteinExistence type="predicted"/>
<evidence type="ECO:0000256" key="2">
    <source>
        <dbReference type="ARBA" id="ARBA00022737"/>
    </source>
</evidence>
<evidence type="ECO:0000313" key="9">
    <source>
        <dbReference type="EMBL" id="CAG6493509.1"/>
    </source>
</evidence>
<dbReference type="InterPro" id="IPR036236">
    <property type="entry name" value="Znf_C2H2_sf"/>
</dbReference>
<feature type="region of interest" description="Disordered" evidence="6">
    <location>
        <begin position="1"/>
        <end position="20"/>
    </location>
</feature>
<dbReference type="Gene3D" id="3.30.160.60">
    <property type="entry name" value="Classic Zinc Finger"/>
    <property type="match status" value="2"/>
</dbReference>
<evidence type="ECO:0000256" key="4">
    <source>
        <dbReference type="ARBA" id="ARBA00022833"/>
    </source>
</evidence>
<keyword evidence="2" id="KW-0677">Repeat</keyword>
<evidence type="ECO:0000256" key="5">
    <source>
        <dbReference type="PROSITE-ProRule" id="PRU00042"/>
    </source>
</evidence>
<feature type="region of interest" description="Disordered" evidence="6">
    <location>
        <begin position="249"/>
        <end position="304"/>
    </location>
</feature>
<keyword evidence="4" id="KW-0862">Zinc</keyword>
<evidence type="ECO:0000256" key="1">
    <source>
        <dbReference type="ARBA" id="ARBA00022723"/>
    </source>
</evidence>
<accession>A0A8D8CEV5</accession>
<organism evidence="9">
    <name type="scientific">Culex pipiens</name>
    <name type="common">House mosquito</name>
    <dbReference type="NCBI Taxonomy" id="7175"/>
    <lineage>
        <taxon>Eukaryota</taxon>
        <taxon>Metazoa</taxon>
        <taxon>Ecdysozoa</taxon>
        <taxon>Arthropoda</taxon>
        <taxon>Hexapoda</taxon>
        <taxon>Insecta</taxon>
        <taxon>Pterygota</taxon>
        <taxon>Neoptera</taxon>
        <taxon>Endopterygota</taxon>
        <taxon>Diptera</taxon>
        <taxon>Nematocera</taxon>
        <taxon>Culicoidea</taxon>
        <taxon>Culicidae</taxon>
        <taxon>Culicinae</taxon>
        <taxon>Culicini</taxon>
        <taxon>Culex</taxon>
        <taxon>Culex</taxon>
    </lineage>
</organism>
<sequence length="736" mass="84884">MAKDSAGPSPPKKRKHPAPLTYENRVRLAKELLQNHPVIWNRKHPKFHTNSARDTAWTVVASKLRFDLEATRKEWKRFMNMHFTRQQRVSRGDAPAKTTQLHRLLDGLFPKESDSEEVVEVTVRGLQCALCLRWTSNGELFEMFEDICGVVPKVRTVLGVYFCEKSVEGRKICTLCRELVELMEEFRTLCQLTNELGQERVRIQVLDSADAVGWRSCASKIAKVCDSVRLQQRLVDRAMKQDAEEPVGIKLEVEEEGDRKEEEDRLKLSPVEVKKEEESSSDEEDSSDDEDSTESESEDDNTLYEVFKVVDGDDEPVKIKSEPEDNDAVVIEPDKPSTPPSHHKFTAADRLRFAQACLSHPIIWNHRDLPKNPTNSKTDARNAAWDAIGTEFDITRDQAKLEYKRLRNIHAGRGTRLASGELRPDDYLIVDPLFGVLCKMMGVPAAVVKEITGKDKARKSTDKQPKRRQQRVRTNGERKERHRMDYEWSLRFAKEVDKLEPFWNVSHADHTRPTMTKLLSSLATTMQCDVATVRREWKRFGEMHRRKLVGQARGRKSRTINANASDDPLQPLLDKFFAYKTLEGGGRLKSRFDSEGCVAREQRGVIRYVKVCEECGKHVERSVFEAHMNRHRGVKPYGCRFCEGRYTTRVNRDRHENIYHTREGFDIECDACGERFRHKSSLAFHYAVRHKSANVPCGICQKVFKHDRHLDFHMQKQHSVKLTNYRKSMAAKAVKG</sequence>
<keyword evidence="1" id="KW-0479">Metal-binding</keyword>
<dbReference type="SUPFAM" id="SSF57667">
    <property type="entry name" value="beta-beta-alpha zinc fingers"/>
    <property type="match status" value="2"/>
</dbReference>
<feature type="domain" description="C2H2-type" evidence="7">
    <location>
        <begin position="667"/>
        <end position="695"/>
    </location>
</feature>
<feature type="region of interest" description="Disordered" evidence="6">
    <location>
        <begin position="454"/>
        <end position="480"/>
    </location>
</feature>
<keyword evidence="3 5" id="KW-0863">Zinc-finger</keyword>
<dbReference type="SMART" id="SM00355">
    <property type="entry name" value="ZnF_C2H2"/>
    <property type="match status" value="4"/>
</dbReference>
<dbReference type="InterPro" id="IPR006578">
    <property type="entry name" value="MADF-dom"/>
</dbReference>
<dbReference type="InterPro" id="IPR013087">
    <property type="entry name" value="Znf_C2H2_type"/>
</dbReference>
<evidence type="ECO:0000259" key="7">
    <source>
        <dbReference type="PROSITE" id="PS50157"/>
    </source>
</evidence>
<dbReference type="PROSITE" id="PS51029">
    <property type="entry name" value="MADF"/>
    <property type="match status" value="1"/>
</dbReference>
<dbReference type="InterPro" id="IPR012934">
    <property type="entry name" value="Znf_AD"/>
</dbReference>
<feature type="domain" description="MADF" evidence="8">
    <location>
        <begin position="28"/>
        <end position="115"/>
    </location>
</feature>
<dbReference type="SMART" id="SM00868">
    <property type="entry name" value="zf-AD"/>
    <property type="match status" value="1"/>
</dbReference>
<evidence type="ECO:0000256" key="3">
    <source>
        <dbReference type="ARBA" id="ARBA00022771"/>
    </source>
</evidence>
<dbReference type="PANTHER" id="PTHR24409">
    <property type="entry name" value="ZINC FINGER PROTEIN 142"/>
    <property type="match status" value="1"/>
</dbReference>
<evidence type="ECO:0000256" key="6">
    <source>
        <dbReference type="SAM" id="MobiDB-lite"/>
    </source>
</evidence>
<dbReference type="GO" id="GO:0005634">
    <property type="term" value="C:nucleus"/>
    <property type="evidence" value="ECO:0007669"/>
    <property type="project" value="InterPro"/>
</dbReference>
<dbReference type="PROSITE" id="PS50157">
    <property type="entry name" value="ZINC_FINGER_C2H2_2"/>
    <property type="match status" value="2"/>
</dbReference>
<feature type="domain" description="C2H2-type" evidence="7">
    <location>
        <begin position="695"/>
        <end position="723"/>
    </location>
</feature>
<dbReference type="GO" id="GO:0000977">
    <property type="term" value="F:RNA polymerase II transcription regulatory region sequence-specific DNA binding"/>
    <property type="evidence" value="ECO:0007669"/>
    <property type="project" value="TreeGrafter"/>
</dbReference>
<dbReference type="PROSITE" id="PS00028">
    <property type="entry name" value="ZINC_FINGER_C2H2_1"/>
    <property type="match status" value="2"/>
</dbReference>
<protein>
    <submittedName>
        <fullName evidence="9">Endothelial zinc finger protein induced by tumor necrosis factor alpha</fullName>
    </submittedName>
</protein>